<organism evidence="3 4">
    <name type="scientific">Affinibrenneria salicis</name>
    <dbReference type="NCBI Taxonomy" id="2590031"/>
    <lineage>
        <taxon>Bacteria</taxon>
        <taxon>Pseudomonadati</taxon>
        <taxon>Pseudomonadota</taxon>
        <taxon>Gammaproteobacteria</taxon>
        <taxon>Enterobacterales</taxon>
        <taxon>Pectobacteriaceae</taxon>
        <taxon>Affinibrenneria</taxon>
    </lineage>
</organism>
<dbReference type="PROSITE" id="PS50206">
    <property type="entry name" value="RHODANESE_3"/>
    <property type="match status" value="4"/>
</dbReference>
<dbReference type="PANTHER" id="PTHR43855:SF1">
    <property type="entry name" value="THIOSULFATE SULFURTRANSFERASE"/>
    <property type="match status" value="1"/>
</dbReference>
<evidence type="ECO:0000313" key="4">
    <source>
        <dbReference type="Proteomes" id="UP000335415"/>
    </source>
</evidence>
<dbReference type="InterPro" id="IPR036873">
    <property type="entry name" value="Rhodanese-like_dom_sf"/>
</dbReference>
<dbReference type="Pfam" id="PF00581">
    <property type="entry name" value="Rhodanese"/>
    <property type="match status" value="4"/>
</dbReference>
<keyword evidence="3" id="KW-0808">Transferase</keyword>
<dbReference type="PANTHER" id="PTHR43855">
    <property type="entry name" value="THIOSULFATE SULFURTRANSFERASE"/>
    <property type="match status" value="1"/>
</dbReference>
<dbReference type="SUPFAM" id="SSF52821">
    <property type="entry name" value="Rhodanese/Cell cycle control phosphatase"/>
    <property type="match status" value="4"/>
</dbReference>
<feature type="domain" description="Rhodanese" evidence="2">
    <location>
        <begin position="21"/>
        <end position="111"/>
    </location>
</feature>
<dbReference type="Proteomes" id="UP000335415">
    <property type="component" value="Unassembled WGS sequence"/>
</dbReference>
<protein>
    <submittedName>
        <fullName evidence="3">Rhodanese-related sulfurtransferase</fullName>
    </submittedName>
</protein>
<evidence type="ECO:0000259" key="2">
    <source>
        <dbReference type="PROSITE" id="PS50206"/>
    </source>
</evidence>
<dbReference type="CDD" id="cd01535">
    <property type="entry name" value="4RHOD_Repeat_4"/>
    <property type="match status" value="1"/>
</dbReference>
<sequence>MSANVTSAVRQCDDIRRALLARDELALVDVREEAPYATGHPLFAVNIPLSRLELDIFARVPRRTTPITLYDDGEGLAAIARRRLVELGYTDVALLAGGLSGWRAAGGEVFIDVNSPSKAFGELLEAQAHTPSLSAAEVNALLAGEEDVVVLDSRRFDEYQTMSIPTGISVPGGELALRARDLAPSPSTRIIVNCAGRTRSLVGAQSLINAGVPNPVAALRNGTIGWTLAGLPLEHGQQRRYGRVSENYRLQTARAARRLADRAGVGRVSLAQLALWRQEAWRTTYLIDVRDQQAYQHAHLAGARNVPGGQLVQETDHILSVRGARAVLVDDDGVRANMTASWLAQMGWDCWVVDGLTAQEFSATGDWQAPRPAAPEADEIDVHALNERWRRDDLQVLDLTGSASYVQGHIPGAGWLLRADLLTGRAKLPPAADGYVLTCASGLLARFAAADLRRLTDRPVRVLRGGTQAWREAGLPLASGEERLLSPRTDRYRRPYEGTDNSPAAMRAYLDWEFGLIAQLDRDGTHFFHVLSPPETP</sequence>
<proteinExistence type="predicted"/>
<comment type="caution">
    <text evidence="3">The sequence shown here is derived from an EMBL/GenBank/DDBJ whole genome shotgun (WGS) entry which is preliminary data.</text>
</comment>
<dbReference type="RefSeq" id="WP_150437642.1">
    <property type="nucleotide sequence ID" value="NZ_VYKJ01000021.1"/>
</dbReference>
<evidence type="ECO:0000313" key="3">
    <source>
        <dbReference type="EMBL" id="KAA8995241.1"/>
    </source>
</evidence>
<gene>
    <name evidence="3" type="ORF">FJU30_24815</name>
</gene>
<dbReference type="GO" id="GO:0004792">
    <property type="term" value="F:thiosulfate-cyanide sulfurtransferase activity"/>
    <property type="evidence" value="ECO:0007669"/>
    <property type="project" value="InterPro"/>
</dbReference>
<evidence type="ECO:0000256" key="1">
    <source>
        <dbReference type="ARBA" id="ARBA00022737"/>
    </source>
</evidence>
<dbReference type="OrthoDB" id="9789585at2"/>
<dbReference type="InterPro" id="IPR051126">
    <property type="entry name" value="Thiosulfate_sulfurtransferase"/>
</dbReference>
<dbReference type="SMART" id="SM00450">
    <property type="entry name" value="RHOD"/>
    <property type="match status" value="4"/>
</dbReference>
<dbReference type="AlphaFoldDB" id="A0A5J5FSB2"/>
<name>A0A5J5FSB2_9GAMM</name>
<keyword evidence="1" id="KW-0677">Repeat</keyword>
<dbReference type="PROSITE" id="PS00380">
    <property type="entry name" value="RHODANESE_1"/>
    <property type="match status" value="1"/>
</dbReference>
<dbReference type="InterPro" id="IPR001307">
    <property type="entry name" value="Thiosulphate_STrfase_CS"/>
</dbReference>
<reference evidence="3 4" key="1">
    <citation type="submission" date="2019-09" db="EMBL/GenBank/DDBJ databases">
        <authorList>
            <person name="Li Y."/>
        </authorList>
    </citation>
    <scope>NUCLEOTIDE SEQUENCE [LARGE SCALE GENOMIC DNA]</scope>
    <source>
        <strain evidence="3 4">L3-3HA</strain>
    </source>
</reference>
<keyword evidence="4" id="KW-1185">Reference proteome</keyword>
<accession>A0A5J5FSB2</accession>
<feature type="domain" description="Rhodanese" evidence="2">
    <location>
        <begin position="144"/>
        <end position="235"/>
    </location>
</feature>
<dbReference type="InterPro" id="IPR001763">
    <property type="entry name" value="Rhodanese-like_dom"/>
</dbReference>
<dbReference type="Gene3D" id="3.40.250.10">
    <property type="entry name" value="Rhodanese-like domain"/>
    <property type="match status" value="4"/>
</dbReference>
<feature type="domain" description="Rhodanese" evidence="2">
    <location>
        <begin position="390"/>
        <end position="479"/>
    </location>
</feature>
<feature type="domain" description="Rhodanese" evidence="2">
    <location>
        <begin position="280"/>
        <end position="360"/>
    </location>
</feature>
<dbReference type="CDD" id="cd01534">
    <property type="entry name" value="4RHOD_Repeat_3"/>
    <property type="match status" value="1"/>
</dbReference>
<dbReference type="EMBL" id="VYKJ01000021">
    <property type="protein sequence ID" value="KAA8995241.1"/>
    <property type="molecule type" value="Genomic_DNA"/>
</dbReference>